<comment type="caution">
    <text evidence="2">The sequence shown here is derived from an EMBL/GenBank/DDBJ whole genome shotgun (WGS) entry which is preliminary data.</text>
</comment>
<organism evidence="2 3">
    <name type="scientific">Anabarilius grahami</name>
    <name type="common">Kanglang fish</name>
    <name type="synonym">Barilius grahami</name>
    <dbReference type="NCBI Taxonomy" id="495550"/>
    <lineage>
        <taxon>Eukaryota</taxon>
        <taxon>Metazoa</taxon>
        <taxon>Chordata</taxon>
        <taxon>Craniata</taxon>
        <taxon>Vertebrata</taxon>
        <taxon>Euteleostomi</taxon>
        <taxon>Actinopterygii</taxon>
        <taxon>Neopterygii</taxon>
        <taxon>Teleostei</taxon>
        <taxon>Ostariophysi</taxon>
        <taxon>Cypriniformes</taxon>
        <taxon>Xenocyprididae</taxon>
        <taxon>Xenocypridinae</taxon>
        <taxon>Xenocypridinae incertae sedis</taxon>
        <taxon>Anabarilius</taxon>
    </lineage>
</organism>
<proteinExistence type="predicted"/>
<reference evidence="2 3" key="1">
    <citation type="submission" date="2018-10" db="EMBL/GenBank/DDBJ databases">
        <title>Genome assembly for a Yunnan-Guizhou Plateau 3E fish, Anabarilius grahami (Regan), and its evolutionary and genetic applications.</title>
        <authorList>
            <person name="Jiang W."/>
        </authorList>
    </citation>
    <scope>NUCLEOTIDE SEQUENCE [LARGE SCALE GENOMIC DNA]</scope>
    <source>
        <strain evidence="2">AG-KIZ</strain>
        <tissue evidence="2">Muscle</tissue>
    </source>
</reference>
<evidence type="ECO:0000313" key="3">
    <source>
        <dbReference type="Proteomes" id="UP000281406"/>
    </source>
</evidence>
<protein>
    <submittedName>
        <fullName evidence="2">Uncharacterized protein</fullName>
    </submittedName>
</protein>
<gene>
    <name evidence="2" type="ORF">DPX16_17395</name>
</gene>
<feature type="region of interest" description="Disordered" evidence="1">
    <location>
        <begin position="86"/>
        <end position="106"/>
    </location>
</feature>
<name>A0A3N0XZX8_ANAGA</name>
<keyword evidence="3" id="KW-1185">Reference proteome</keyword>
<accession>A0A3N0XZX8</accession>
<evidence type="ECO:0000313" key="2">
    <source>
        <dbReference type="EMBL" id="ROK35652.1"/>
    </source>
</evidence>
<sequence>MDARLPARCALLTQHDGGYLSLCKRSNNVPCLARRLLRKQRTPGGAQSILRRDLSPNPLPFFSEEASYRTMYQVTVLVVSGWVAGHPSSPGPTHRVVSRTDDITVG</sequence>
<dbReference type="Proteomes" id="UP000281406">
    <property type="component" value="Unassembled WGS sequence"/>
</dbReference>
<evidence type="ECO:0000256" key="1">
    <source>
        <dbReference type="SAM" id="MobiDB-lite"/>
    </source>
</evidence>
<dbReference type="EMBL" id="RJVU01057109">
    <property type="protein sequence ID" value="ROK35652.1"/>
    <property type="molecule type" value="Genomic_DNA"/>
</dbReference>
<dbReference type="AlphaFoldDB" id="A0A3N0XZX8"/>